<dbReference type="OMA" id="VNACMYP"/>
<dbReference type="Proteomes" id="UP000038009">
    <property type="component" value="Unassembled WGS sequence"/>
</dbReference>
<feature type="compositionally biased region" description="Low complexity" evidence="1">
    <location>
        <begin position="14"/>
        <end position="23"/>
    </location>
</feature>
<keyword evidence="2" id="KW-0472">Membrane</keyword>
<accession>A0A0N1IAL2</accession>
<proteinExistence type="predicted"/>
<dbReference type="VEuPathDB" id="TriTrypDB:Lsey_0003_0530"/>
<feature type="region of interest" description="Disordered" evidence="1">
    <location>
        <begin position="1"/>
        <end position="73"/>
    </location>
</feature>
<evidence type="ECO:0000313" key="3">
    <source>
        <dbReference type="EMBL" id="KPI90660.1"/>
    </source>
</evidence>
<name>A0A0N1IAL2_LEPSE</name>
<evidence type="ECO:0000256" key="2">
    <source>
        <dbReference type="SAM" id="Phobius"/>
    </source>
</evidence>
<evidence type="ECO:0000256" key="1">
    <source>
        <dbReference type="SAM" id="MobiDB-lite"/>
    </source>
</evidence>
<sequence length="219" mass="23444">MSTRQAERLRRRSAAATTNTATAAKRHPAASASPHARGGRAPSPTRDYSRPTSKSFARGSGAAKNAPSAGVGVPGNTAATLSAGASRPPMRGRFNRLVMERGFFFTVYLYVLGESMTLCLAYLLHTRSLSIGDAGSWLAALHSPADRYLNAGPTVYGLQLTPRLLLNYLAANACTYPLLPLQIRFCTATAPALYAPFSWISRRMKKPKPVIPKAPSAKP</sequence>
<keyword evidence="2" id="KW-0812">Transmembrane</keyword>
<dbReference type="AlphaFoldDB" id="A0A0N1IAL2"/>
<reference evidence="3 4" key="1">
    <citation type="journal article" date="2015" name="PLoS Pathog.">
        <title>Leptomonas seymouri: Adaptations to the Dixenous Life Cycle Analyzed by Genome Sequencing, Transcriptome Profiling and Co-infection with Leishmania donovani.</title>
        <authorList>
            <person name="Kraeva N."/>
            <person name="Butenko A."/>
            <person name="Hlavacova J."/>
            <person name="Kostygov A."/>
            <person name="Myskova J."/>
            <person name="Grybchuk D."/>
            <person name="Lestinova T."/>
            <person name="Votypka J."/>
            <person name="Volf P."/>
            <person name="Opperdoes F."/>
            <person name="Flegontov P."/>
            <person name="Lukes J."/>
            <person name="Yurchenko V."/>
        </authorList>
    </citation>
    <scope>NUCLEOTIDE SEQUENCE [LARGE SCALE GENOMIC DNA]</scope>
    <source>
        <strain evidence="3 4">ATCC 30220</strain>
    </source>
</reference>
<evidence type="ECO:0000313" key="4">
    <source>
        <dbReference type="Proteomes" id="UP000038009"/>
    </source>
</evidence>
<gene>
    <name evidence="3" type="ORF">ABL78_0256</name>
</gene>
<keyword evidence="2" id="KW-1133">Transmembrane helix</keyword>
<organism evidence="3 4">
    <name type="scientific">Leptomonas seymouri</name>
    <dbReference type="NCBI Taxonomy" id="5684"/>
    <lineage>
        <taxon>Eukaryota</taxon>
        <taxon>Discoba</taxon>
        <taxon>Euglenozoa</taxon>
        <taxon>Kinetoplastea</taxon>
        <taxon>Metakinetoplastina</taxon>
        <taxon>Trypanosomatida</taxon>
        <taxon>Trypanosomatidae</taxon>
        <taxon>Leishmaniinae</taxon>
        <taxon>Leptomonas</taxon>
    </lineage>
</organism>
<comment type="caution">
    <text evidence="3">The sequence shown here is derived from an EMBL/GenBank/DDBJ whole genome shotgun (WGS) entry which is preliminary data.</text>
</comment>
<protein>
    <submittedName>
        <fullName evidence="3">Uncharacterized protein</fullName>
    </submittedName>
</protein>
<dbReference type="OrthoDB" id="242902at2759"/>
<keyword evidence="4" id="KW-1185">Reference proteome</keyword>
<feature type="transmembrane region" description="Helical" evidence="2">
    <location>
        <begin position="103"/>
        <end position="124"/>
    </location>
</feature>
<dbReference type="EMBL" id="LJSK01000003">
    <property type="protein sequence ID" value="KPI90660.1"/>
    <property type="molecule type" value="Genomic_DNA"/>
</dbReference>